<dbReference type="InterPro" id="IPR028929">
    <property type="entry name" value="Mif2_N"/>
</dbReference>
<evidence type="ECO:0000259" key="8">
    <source>
        <dbReference type="Pfam" id="PF11699"/>
    </source>
</evidence>
<evidence type="ECO:0000313" key="13">
    <source>
        <dbReference type="Proteomes" id="UP000784919"/>
    </source>
</evidence>
<dbReference type="GO" id="GO:0006355">
    <property type="term" value="P:regulation of DNA-templated transcription"/>
    <property type="evidence" value="ECO:0007669"/>
    <property type="project" value="InterPro"/>
</dbReference>
<evidence type="ECO:0000256" key="4">
    <source>
        <dbReference type="ARBA" id="ARBA00023242"/>
    </source>
</evidence>
<dbReference type="OrthoDB" id="1939643at2759"/>
<dbReference type="Proteomes" id="UP000742024">
    <property type="component" value="Unassembled WGS sequence"/>
</dbReference>
<dbReference type="Pfam" id="PF11699">
    <property type="entry name" value="CENP-C_C"/>
    <property type="match status" value="1"/>
</dbReference>
<dbReference type="FunFam" id="2.60.120.10:FF:000033">
    <property type="entry name" value="Centromere protein C 1"/>
    <property type="match status" value="1"/>
</dbReference>
<dbReference type="GO" id="GO:0000776">
    <property type="term" value="C:kinetochore"/>
    <property type="evidence" value="ECO:0007669"/>
    <property type="project" value="InterPro"/>
</dbReference>
<dbReference type="Gene3D" id="2.60.120.10">
    <property type="entry name" value="Jelly Rolls"/>
    <property type="match status" value="1"/>
</dbReference>
<dbReference type="EMBL" id="SRPS01000115">
    <property type="protein sequence ID" value="KAG5967722.1"/>
    <property type="molecule type" value="Genomic_DNA"/>
</dbReference>
<dbReference type="GO" id="GO:0019237">
    <property type="term" value="F:centromeric DNA binding"/>
    <property type="evidence" value="ECO:0007669"/>
    <property type="project" value="InterPro"/>
</dbReference>
<feature type="compositionally biased region" description="Polar residues" evidence="7">
    <location>
        <begin position="238"/>
        <end position="254"/>
    </location>
</feature>
<evidence type="ECO:0000256" key="2">
    <source>
        <dbReference type="ARBA" id="ARBA00010291"/>
    </source>
</evidence>
<evidence type="ECO:0000256" key="1">
    <source>
        <dbReference type="ARBA" id="ARBA00004123"/>
    </source>
</evidence>
<evidence type="ECO:0000313" key="11">
    <source>
        <dbReference type="EMBL" id="KAG5967722.1"/>
    </source>
</evidence>
<proteinExistence type="inferred from homology"/>
<keyword evidence="3" id="KW-0238">DNA-binding</keyword>
<feature type="compositionally biased region" description="Basic and acidic residues" evidence="7">
    <location>
        <begin position="367"/>
        <end position="381"/>
    </location>
</feature>
<feature type="region of interest" description="Disordered" evidence="7">
    <location>
        <begin position="203"/>
        <end position="431"/>
    </location>
</feature>
<evidence type="ECO:0000256" key="5">
    <source>
        <dbReference type="ARBA" id="ARBA00057947"/>
    </source>
</evidence>
<feature type="region of interest" description="Disordered" evidence="7">
    <location>
        <begin position="1"/>
        <end position="191"/>
    </location>
</feature>
<dbReference type="InterPro" id="IPR014710">
    <property type="entry name" value="RmlC-like_jellyroll"/>
</dbReference>
<keyword evidence="12" id="KW-1185">Reference proteome</keyword>
<comment type="function">
    <text evidence="5">Component of the kinetochore, a multiprotein complex that assembles on centromeric DNA and attaches chromosomes to spindle microtubules, mediating chromosome segregation and sister chromatid segregation during meiosis and mitosis. Component of the inner kinetochore constitutive centromere-associated network (CCAN), which serves as a structural platform for outer kinetochore assembly.</text>
</comment>
<dbReference type="PROSITE" id="PS00354">
    <property type="entry name" value="HMGI_Y"/>
    <property type="match status" value="1"/>
</dbReference>
<evidence type="ECO:0000259" key="9">
    <source>
        <dbReference type="Pfam" id="PF15624"/>
    </source>
</evidence>
<dbReference type="InterPro" id="IPR028386">
    <property type="entry name" value="CENP-C/Mif2/cnp3"/>
</dbReference>
<protein>
    <recommendedName>
        <fullName evidence="6">CENP-C homolog</fullName>
    </recommendedName>
</protein>
<comment type="subcellular location">
    <subcellularLocation>
        <location evidence="1">Nucleus</location>
    </subcellularLocation>
</comment>
<evidence type="ECO:0000256" key="3">
    <source>
        <dbReference type="ARBA" id="ARBA00023125"/>
    </source>
</evidence>
<dbReference type="Pfam" id="PF15624">
    <property type="entry name" value="Mif2_N"/>
    <property type="match status" value="1"/>
</dbReference>
<dbReference type="PANTHER" id="PTHR16684:SF11">
    <property type="entry name" value="CENTROMERE PROTEIN C"/>
    <property type="match status" value="1"/>
</dbReference>
<feature type="region of interest" description="Disordered" evidence="7">
    <location>
        <begin position="462"/>
        <end position="481"/>
    </location>
</feature>
<evidence type="ECO:0000256" key="6">
    <source>
        <dbReference type="ARBA" id="ARBA00075033"/>
    </source>
</evidence>
<dbReference type="PANTHER" id="PTHR16684">
    <property type="entry name" value="CENTROMERE PROTEIN C"/>
    <property type="match status" value="1"/>
</dbReference>
<dbReference type="GO" id="GO:0051315">
    <property type="term" value="P:attachment of mitotic spindle microtubules to kinetochore"/>
    <property type="evidence" value="ECO:0007669"/>
    <property type="project" value="TreeGrafter"/>
</dbReference>
<dbReference type="GO" id="GO:0005634">
    <property type="term" value="C:nucleus"/>
    <property type="evidence" value="ECO:0007669"/>
    <property type="project" value="UniProtKB-SubCell"/>
</dbReference>
<dbReference type="InterPro" id="IPR000637">
    <property type="entry name" value="HMGI/Y_DNA-bd_CS"/>
</dbReference>
<feature type="compositionally biased region" description="Polar residues" evidence="7">
    <location>
        <begin position="411"/>
        <end position="420"/>
    </location>
</feature>
<evidence type="ECO:0000313" key="12">
    <source>
        <dbReference type="Proteomes" id="UP000742024"/>
    </source>
</evidence>
<gene>
    <name evidence="11" type="ORF">E4U56_000655</name>
    <name evidence="10" type="ORF">E4U57_006707</name>
</gene>
<sequence length="653" mass="71997">MARSVKRPRAEPQAFHQLGVRGRKTGVVLQDRGERDEHGMQPLDSIFSPQEAKPTNREDESSDDAGSGEMEIASSDGPGPQTLLKKRHSIPLPLPKSRSPVKTHMNSPARRSRHLEHLSSPSRSGLTDDRDVTVTRKLDFGKPSGKSASIGGKDASRVSRSPRPSLQKMREEQREAEAEDDDAQSLPIDPTVSDLVHEGMDMFDGMRSDNFTGTGFDSPAAGNARPPAAGRIAYSPQDAKQNSPAYPPSLTNSPALPPLKELRPVPLTHETIDRRPSWEATRAEQGVSEDEEQSSRESKRQRIDMPPPPRPVATSASASSTRGTSAAPRPAPRPQAREVPNVGFKTEAKPQAKTEPTVVKRGRGRPRKSEQRPPSRKRRDEDQEDEGEGDESFMEIQRGPPMPRSRGLVSFRNNGASTAGQLPAGRPSSLTRGRDWWGDNKVLRDHELDLGLEPEVTGKNIVRLPPDALPSARAPHSRTRAKAKQIIHEAIEEDEERETWETENGEIVGDIVLWEPQHELYPPADEDEVRVTQDRLAIAADAIEVRDIPDASFRFAKTLTLPFMGAGVVDLPPGSMKRPKNSRKMHMVFFLHYGKVQVVINGAQFRISAGGTWFVPRGNYYSIINDYDVPARIFFAQASEVAPAPPVAEEEGA</sequence>
<name>A0A9P7MSB9_9HYPO</name>
<accession>A0A9P7MSB9</accession>
<dbReference type="AlphaFoldDB" id="A0A9P7MSB9"/>
<feature type="compositionally biased region" description="Acidic residues" evidence="7">
    <location>
        <begin position="382"/>
        <end position="393"/>
    </location>
</feature>
<dbReference type="CDD" id="cd06993">
    <property type="entry name" value="cupin_CENP-C_C"/>
    <property type="match status" value="1"/>
</dbReference>
<reference evidence="11 12" key="1">
    <citation type="journal article" date="2020" name="bioRxiv">
        <title>Whole genome comparisons of ergot fungi reveals the divergence and evolution of species within the genus Claviceps are the result of varying mechanisms driving genome evolution and host range expansion.</title>
        <authorList>
            <person name="Wyka S.A."/>
            <person name="Mondo S.J."/>
            <person name="Liu M."/>
            <person name="Dettman J."/>
            <person name="Nalam V."/>
            <person name="Broders K.D."/>
        </authorList>
    </citation>
    <scope>NUCLEOTIDE SEQUENCE</scope>
    <source>
        <strain evidence="11">CCC 1102</strain>
        <strain evidence="10 12">LM583</strain>
    </source>
</reference>
<feature type="compositionally biased region" description="Low complexity" evidence="7">
    <location>
        <begin position="312"/>
        <end position="328"/>
    </location>
</feature>
<dbReference type="InterPro" id="IPR025974">
    <property type="entry name" value="Mif2/CENP-C_cupin"/>
</dbReference>
<dbReference type="InterPro" id="IPR011051">
    <property type="entry name" value="RmlC_Cupin_sf"/>
</dbReference>
<comment type="caution">
    <text evidence="11">The sequence shown here is derived from an EMBL/GenBank/DDBJ whole genome shotgun (WGS) entry which is preliminary data.</text>
</comment>
<feature type="compositionally biased region" description="Low complexity" evidence="7">
    <location>
        <begin position="219"/>
        <end position="233"/>
    </location>
</feature>
<comment type="similarity">
    <text evidence="2">Belongs to the CENP-C/MIF2 family.</text>
</comment>
<feature type="compositionally biased region" description="Basic and acidic residues" evidence="7">
    <location>
        <begin position="126"/>
        <end position="140"/>
    </location>
</feature>
<feature type="domain" description="Mif2/CENP-C cupin" evidence="8">
    <location>
        <begin position="553"/>
        <end position="637"/>
    </location>
</feature>
<dbReference type="GO" id="GO:0051455">
    <property type="term" value="P:spindle attachment to meiosis I kinetochore"/>
    <property type="evidence" value="ECO:0007669"/>
    <property type="project" value="TreeGrafter"/>
</dbReference>
<dbReference type="EMBL" id="SRPR01000060">
    <property type="protein sequence ID" value="KAG5962888.1"/>
    <property type="molecule type" value="Genomic_DNA"/>
</dbReference>
<organism evidence="11 13">
    <name type="scientific">Claviceps arundinis</name>
    <dbReference type="NCBI Taxonomy" id="1623583"/>
    <lineage>
        <taxon>Eukaryota</taxon>
        <taxon>Fungi</taxon>
        <taxon>Dikarya</taxon>
        <taxon>Ascomycota</taxon>
        <taxon>Pezizomycotina</taxon>
        <taxon>Sordariomycetes</taxon>
        <taxon>Hypocreomycetidae</taxon>
        <taxon>Hypocreales</taxon>
        <taxon>Clavicipitaceae</taxon>
        <taxon>Claviceps</taxon>
    </lineage>
</organism>
<keyword evidence="4" id="KW-0539">Nucleus</keyword>
<evidence type="ECO:0000313" key="10">
    <source>
        <dbReference type="EMBL" id="KAG5962888.1"/>
    </source>
</evidence>
<evidence type="ECO:0000256" key="7">
    <source>
        <dbReference type="SAM" id="MobiDB-lite"/>
    </source>
</evidence>
<feature type="domain" description="Mif2 N-terminal" evidence="9">
    <location>
        <begin position="15"/>
        <end position="140"/>
    </location>
</feature>
<dbReference type="SUPFAM" id="SSF51182">
    <property type="entry name" value="RmlC-like cupins"/>
    <property type="match status" value="1"/>
</dbReference>
<feature type="compositionally biased region" description="Basic and acidic residues" evidence="7">
    <location>
        <begin position="293"/>
        <end position="303"/>
    </location>
</feature>
<dbReference type="Proteomes" id="UP000784919">
    <property type="component" value="Unassembled WGS sequence"/>
</dbReference>
<dbReference type="GO" id="GO:0051382">
    <property type="term" value="P:kinetochore assembly"/>
    <property type="evidence" value="ECO:0007669"/>
    <property type="project" value="InterPro"/>
</dbReference>